<evidence type="ECO:0000259" key="2">
    <source>
        <dbReference type="Pfam" id="PF04101"/>
    </source>
</evidence>
<evidence type="ECO:0000313" key="4">
    <source>
        <dbReference type="Proteomes" id="UP000647172"/>
    </source>
</evidence>
<protein>
    <recommendedName>
        <fullName evidence="5">Pimeloyl-ACP methyl ester carboxylesterase</fullName>
    </recommendedName>
</protein>
<sequence>MRATEPGVEGHVDHDGVKVGYAVYGDGAQTVLLAPSWLIVHSRIWKLQVAYLSRHFRVVTVDPRGNGRSDRPADPAAYTDRAHATDLVAVLDATGVDRAVVAGLSRGAWRAAIAVAEHPDRFAGLVAISPRVLGLAPTPPEREVFDFEADREHYEGWQKYNRHYWRRDYRGFLDWFFALLLSEPHSTRQFEECVGWGLETGPETLIAGEEAPASVAGVPAIEALLRGLRCPVLVIHGEEDRCVSPAVGERFAELTGGRLIRMAGAGHLPPARHPVPVNHWIRDFVRARDDPPRRWTRALDRPRRVLYLSSPIGLGHARRDLAIAAELRRLRPGVQVEWLAQHPVTALLAARGERVHPASRWLASESRHVEAEAHGHDLHAFQAIRRMDEILAANFMVLADLAEERRHDLWVADEAWDADHFLHENPELKRTAYAWLTDFVGWLPMAAGGAAEAALTADHNAEMLEHIARFPRVRDRALFVGEPGDVVAGVFGPGLPVIADWTARHFDFTGYVTGFPPADLADRRAARAEFGWGPHERVCVVTAGGTGVGVHLLRRASAAYPAAARLVPGLRMVVVAGPRIEPGALAAPPGVDVHGYLPDLHRYLAAADLAVVQGGLSTTMELTAAGRPFLYVPLENHFEQQLHVPHRLARYGAGRRVAFADTTPEPLARAIAEEIGRTVRYRPVAADGARRAAGRLAELF</sequence>
<name>A0A919JK66_9ACTN</name>
<dbReference type="SUPFAM" id="SSF53474">
    <property type="entry name" value="alpha/beta-Hydrolases"/>
    <property type="match status" value="1"/>
</dbReference>
<organism evidence="3 4">
    <name type="scientific">Actinoplanes nipponensis</name>
    <dbReference type="NCBI Taxonomy" id="135950"/>
    <lineage>
        <taxon>Bacteria</taxon>
        <taxon>Bacillati</taxon>
        <taxon>Actinomycetota</taxon>
        <taxon>Actinomycetes</taxon>
        <taxon>Micromonosporales</taxon>
        <taxon>Micromonosporaceae</taxon>
        <taxon>Actinoplanes</taxon>
    </lineage>
</organism>
<accession>A0A919JK66</accession>
<dbReference type="Gene3D" id="3.40.50.1820">
    <property type="entry name" value="alpha/beta hydrolase"/>
    <property type="match status" value="1"/>
</dbReference>
<evidence type="ECO:0000313" key="3">
    <source>
        <dbReference type="EMBL" id="GIE50775.1"/>
    </source>
</evidence>
<dbReference type="Pfam" id="PF00561">
    <property type="entry name" value="Abhydrolase_1"/>
    <property type="match status" value="1"/>
</dbReference>
<feature type="domain" description="Glycosyl transferase family 28 C-terminal" evidence="2">
    <location>
        <begin position="591"/>
        <end position="674"/>
    </location>
</feature>
<dbReference type="AlphaFoldDB" id="A0A919JK66"/>
<dbReference type="SUPFAM" id="SSF53756">
    <property type="entry name" value="UDP-Glycosyltransferase/glycogen phosphorylase"/>
    <property type="match status" value="1"/>
</dbReference>
<dbReference type="Gene3D" id="3.40.50.2000">
    <property type="entry name" value="Glycogen Phosphorylase B"/>
    <property type="match status" value="1"/>
</dbReference>
<gene>
    <name evidence="3" type="ORF">Ani05nite_43090</name>
</gene>
<evidence type="ECO:0008006" key="5">
    <source>
        <dbReference type="Google" id="ProtNLM"/>
    </source>
</evidence>
<dbReference type="EMBL" id="BOMQ01000052">
    <property type="protein sequence ID" value="GIE50775.1"/>
    <property type="molecule type" value="Genomic_DNA"/>
</dbReference>
<dbReference type="InterPro" id="IPR000073">
    <property type="entry name" value="AB_hydrolase_1"/>
</dbReference>
<keyword evidence="4" id="KW-1185">Reference proteome</keyword>
<dbReference type="InterPro" id="IPR029058">
    <property type="entry name" value="AB_hydrolase_fold"/>
</dbReference>
<dbReference type="Pfam" id="PF04101">
    <property type="entry name" value="Glyco_tran_28_C"/>
    <property type="match status" value="1"/>
</dbReference>
<dbReference type="InterPro" id="IPR050471">
    <property type="entry name" value="AB_hydrolase"/>
</dbReference>
<reference evidence="3" key="1">
    <citation type="submission" date="2021-01" db="EMBL/GenBank/DDBJ databases">
        <title>Whole genome shotgun sequence of Actinoplanes nipponensis NBRC 14063.</title>
        <authorList>
            <person name="Komaki H."/>
            <person name="Tamura T."/>
        </authorList>
    </citation>
    <scope>NUCLEOTIDE SEQUENCE</scope>
    <source>
        <strain evidence="3">NBRC 14063</strain>
    </source>
</reference>
<dbReference type="InterPro" id="IPR007235">
    <property type="entry name" value="Glyco_trans_28_C"/>
</dbReference>
<dbReference type="RefSeq" id="WP_203770744.1">
    <property type="nucleotide sequence ID" value="NZ_BAAAYJ010000049.1"/>
</dbReference>
<dbReference type="PANTHER" id="PTHR43433">
    <property type="entry name" value="HYDROLASE, ALPHA/BETA FOLD FAMILY PROTEIN"/>
    <property type="match status" value="1"/>
</dbReference>
<feature type="domain" description="AB hydrolase-1" evidence="1">
    <location>
        <begin position="45"/>
        <end position="269"/>
    </location>
</feature>
<dbReference type="PANTHER" id="PTHR43433:SF5">
    <property type="entry name" value="AB HYDROLASE-1 DOMAIN-CONTAINING PROTEIN"/>
    <property type="match status" value="1"/>
</dbReference>
<comment type="caution">
    <text evidence="3">The sequence shown here is derived from an EMBL/GenBank/DDBJ whole genome shotgun (WGS) entry which is preliminary data.</text>
</comment>
<evidence type="ECO:0000259" key="1">
    <source>
        <dbReference type="Pfam" id="PF00561"/>
    </source>
</evidence>
<dbReference type="GO" id="GO:0016758">
    <property type="term" value="F:hexosyltransferase activity"/>
    <property type="evidence" value="ECO:0007669"/>
    <property type="project" value="InterPro"/>
</dbReference>
<dbReference type="Proteomes" id="UP000647172">
    <property type="component" value="Unassembled WGS sequence"/>
</dbReference>
<proteinExistence type="predicted"/>